<evidence type="ECO:0000256" key="2">
    <source>
        <dbReference type="SAM" id="MobiDB-lite"/>
    </source>
</evidence>
<keyword evidence="1" id="KW-0862">Zinc</keyword>
<proteinExistence type="predicted"/>
<organism evidence="4 5">
    <name type="scientific">Fonsecaea pedrosoi CBS 271.37</name>
    <dbReference type="NCBI Taxonomy" id="1442368"/>
    <lineage>
        <taxon>Eukaryota</taxon>
        <taxon>Fungi</taxon>
        <taxon>Dikarya</taxon>
        <taxon>Ascomycota</taxon>
        <taxon>Pezizomycotina</taxon>
        <taxon>Eurotiomycetes</taxon>
        <taxon>Chaetothyriomycetidae</taxon>
        <taxon>Chaetothyriales</taxon>
        <taxon>Herpotrichiellaceae</taxon>
        <taxon>Fonsecaea</taxon>
    </lineage>
</organism>
<dbReference type="InterPro" id="IPR036236">
    <property type="entry name" value="Znf_C2H2_sf"/>
</dbReference>
<evidence type="ECO:0000313" key="5">
    <source>
        <dbReference type="Proteomes" id="UP000053029"/>
    </source>
</evidence>
<name>A0A0D2GYS2_9EURO</name>
<evidence type="ECO:0000313" key="4">
    <source>
        <dbReference type="EMBL" id="KIW86218.1"/>
    </source>
</evidence>
<feature type="region of interest" description="Disordered" evidence="2">
    <location>
        <begin position="1"/>
        <end position="23"/>
    </location>
</feature>
<evidence type="ECO:0000256" key="1">
    <source>
        <dbReference type="PROSITE-ProRule" id="PRU00042"/>
    </source>
</evidence>
<dbReference type="Pfam" id="PF00096">
    <property type="entry name" value="zf-C2H2"/>
    <property type="match status" value="1"/>
</dbReference>
<dbReference type="SUPFAM" id="SSF57667">
    <property type="entry name" value="beta-beta-alpha zinc fingers"/>
    <property type="match status" value="1"/>
</dbReference>
<dbReference type="GO" id="GO:0008270">
    <property type="term" value="F:zinc ion binding"/>
    <property type="evidence" value="ECO:0007669"/>
    <property type="project" value="UniProtKB-KW"/>
</dbReference>
<evidence type="ECO:0000259" key="3">
    <source>
        <dbReference type="PROSITE" id="PS50157"/>
    </source>
</evidence>
<keyword evidence="1" id="KW-0479">Metal-binding</keyword>
<dbReference type="GeneID" id="25301103"/>
<dbReference type="EMBL" id="KN846969">
    <property type="protein sequence ID" value="KIW86218.1"/>
    <property type="molecule type" value="Genomic_DNA"/>
</dbReference>
<dbReference type="Gene3D" id="3.30.160.60">
    <property type="entry name" value="Classic Zinc Finger"/>
    <property type="match status" value="2"/>
</dbReference>
<dbReference type="InterPro" id="IPR013087">
    <property type="entry name" value="Znf_C2H2_type"/>
</dbReference>
<gene>
    <name evidence="4" type="ORF">Z517_01613</name>
</gene>
<dbReference type="PROSITE" id="PS00028">
    <property type="entry name" value="ZINC_FINGER_C2H2_1"/>
    <property type="match status" value="1"/>
</dbReference>
<dbReference type="RefSeq" id="XP_013290026.1">
    <property type="nucleotide sequence ID" value="XM_013434572.1"/>
</dbReference>
<protein>
    <recommendedName>
        <fullName evidence="3">C2H2-type domain-containing protein</fullName>
    </recommendedName>
</protein>
<reference evidence="4 5" key="1">
    <citation type="submission" date="2015-01" db="EMBL/GenBank/DDBJ databases">
        <title>The Genome Sequence of Fonsecaea pedrosoi CBS 271.37.</title>
        <authorList>
            <consortium name="The Broad Institute Genomics Platform"/>
            <person name="Cuomo C."/>
            <person name="de Hoog S."/>
            <person name="Gorbushina A."/>
            <person name="Stielow B."/>
            <person name="Teixiera M."/>
            <person name="Abouelleil A."/>
            <person name="Chapman S.B."/>
            <person name="Priest M."/>
            <person name="Young S.K."/>
            <person name="Wortman J."/>
            <person name="Nusbaum C."/>
            <person name="Birren B."/>
        </authorList>
    </citation>
    <scope>NUCLEOTIDE SEQUENCE [LARGE SCALE GENOMIC DNA]</scope>
    <source>
        <strain evidence="4 5">CBS 271.37</strain>
    </source>
</reference>
<dbReference type="AlphaFoldDB" id="A0A0D2GYS2"/>
<sequence length="206" mass="23024">MSSFMNMPIHPPPTGQGNITSLPKQPFSRFASALVSPSANINSMSPASPPAAYSLGRTENSLTTQIAQAPSPSTPNPKCRCSHGNGYYDDGDMTPKQRSEAEKRVIDEIGGLFCDCGKFFAGKYAKTNLTRHLREQGTRLRCTYCQSEFARPGNLHNHILEKHPQQVCTHCGMVPPQRFKCPKCSRVFQTMDDLHRHLHTKHRNDR</sequence>
<dbReference type="SMART" id="SM00355">
    <property type="entry name" value="ZnF_C2H2"/>
    <property type="match status" value="2"/>
</dbReference>
<dbReference type="OrthoDB" id="3437960at2759"/>
<keyword evidence="5" id="KW-1185">Reference proteome</keyword>
<dbReference type="PROSITE" id="PS50157">
    <property type="entry name" value="ZINC_FINGER_C2H2_2"/>
    <property type="match status" value="1"/>
</dbReference>
<dbReference type="Proteomes" id="UP000053029">
    <property type="component" value="Unassembled WGS sequence"/>
</dbReference>
<feature type="domain" description="C2H2-type" evidence="3">
    <location>
        <begin position="179"/>
        <end position="206"/>
    </location>
</feature>
<accession>A0A0D2GYS2</accession>
<keyword evidence="1" id="KW-0863">Zinc-finger</keyword>
<dbReference type="HOGENOM" id="CLU_1331973_0_0_1"/>
<dbReference type="VEuPathDB" id="FungiDB:Z517_01613"/>